<comment type="subcellular location">
    <subcellularLocation>
        <location evidence="1">Cell membrane</location>
        <topology evidence="1">Multi-pass membrane protein</topology>
    </subcellularLocation>
</comment>
<dbReference type="PANTHER" id="PTHR10582:SF2">
    <property type="entry name" value="INACTIVE"/>
    <property type="match status" value="1"/>
</dbReference>
<evidence type="ECO:0000256" key="2">
    <source>
        <dbReference type="ARBA" id="ARBA00022448"/>
    </source>
</evidence>
<evidence type="ECO:0000256" key="1">
    <source>
        <dbReference type="ARBA" id="ARBA00004651"/>
    </source>
</evidence>
<dbReference type="SMART" id="SM00248">
    <property type="entry name" value="ANK"/>
    <property type="match status" value="6"/>
</dbReference>
<evidence type="ECO:0000256" key="8">
    <source>
        <dbReference type="ARBA" id="ARBA00023303"/>
    </source>
</evidence>
<feature type="transmembrane region" description="Helical" evidence="10">
    <location>
        <begin position="433"/>
        <end position="454"/>
    </location>
</feature>
<accession>A0A7S4FSL9</accession>
<dbReference type="EMBL" id="HBJA01060868">
    <property type="protein sequence ID" value="CAE0810374.1"/>
    <property type="molecule type" value="Transcribed_RNA"/>
</dbReference>
<keyword evidence="10" id="KW-0812">Transmembrane</keyword>
<gene>
    <name evidence="11" type="ORF">EGYM00163_LOCUS21509</name>
</gene>
<dbReference type="InterPro" id="IPR024862">
    <property type="entry name" value="TRPV"/>
</dbReference>
<feature type="transmembrane region" description="Helical" evidence="10">
    <location>
        <begin position="461"/>
        <end position="480"/>
    </location>
</feature>
<keyword evidence="8" id="KW-0407">Ion channel</keyword>
<dbReference type="PROSITE" id="PS50297">
    <property type="entry name" value="ANK_REP_REGION"/>
    <property type="match status" value="1"/>
</dbReference>
<keyword evidence="9" id="KW-0040">ANK repeat</keyword>
<dbReference type="GO" id="GO:0005262">
    <property type="term" value="F:calcium channel activity"/>
    <property type="evidence" value="ECO:0007669"/>
    <property type="project" value="TreeGrafter"/>
</dbReference>
<dbReference type="AlphaFoldDB" id="A0A7S4FSL9"/>
<evidence type="ECO:0000256" key="3">
    <source>
        <dbReference type="ARBA" id="ARBA00022475"/>
    </source>
</evidence>
<dbReference type="SUPFAM" id="SSF48403">
    <property type="entry name" value="Ankyrin repeat"/>
    <property type="match status" value="1"/>
</dbReference>
<keyword evidence="7" id="KW-0406">Ion transport</keyword>
<reference evidence="11" key="1">
    <citation type="submission" date="2021-01" db="EMBL/GenBank/DDBJ databases">
        <authorList>
            <person name="Corre E."/>
            <person name="Pelletier E."/>
            <person name="Niang G."/>
            <person name="Scheremetjew M."/>
            <person name="Finn R."/>
            <person name="Kale V."/>
            <person name="Holt S."/>
            <person name="Cochrane G."/>
            <person name="Meng A."/>
            <person name="Brown T."/>
            <person name="Cohen L."/>
        </authorList>
    </citation>
    <scope>NUCLEOTIDE SEQUENCE</scope>
    <source>
        <strain evidence="11">CCMP1594</strain>
    </source>
</reference>
<keyword evidence="2" id="KW-0813">Transport</keyword>
<keyword evidence="10" id="KW-1133">Transmembrane helix</keyword>
<dbReference type="PROSITE" id="PS50088">
    <property type="entry name" value="ANK_REPEAT"/>
    <property type="match status" value="1"/>
</dbReference>
<evidence type="ECO:0000256" key="9">
    <source>
        <dbReference type="PROSITE-ProRule" id="PRU00023"/>
    </source>
</evidence>
<name>A0A7S4FSL9_9EUGL</name>
<dbReference type="GO" id="GO:0098703">
    <property type="term" value="P:calcium ion import across plasma membrane"/>
    <property type="evidence" value="ECO:0007669"/>
    <property type="project" value="TreeGrafter"/>
</dbReference>
<keyword evidence="4" id="KW-0109">Calcium transport</keyword>
<evidence type="ECO:0008006" key="12">
    <source>
        <dbReference type="Google" id="ProtNLM"/>
    </source>
</evidence>
<keyword evidence="5" id="KW-0677">Repeat</keyword>
<dbReference type="InterPro" id="IPR002110">
    <property type="entry name" value="Ankyrin_rpt"/>
</dbReference>
<dbReference type="Pfam" id="PF12796">
    <property type="entry name" value="Ank_2"/>
    <property type="match status" value="1"/>
</dbReference>
<organism evidence="11">
    <name type="scientific">Eutreptiella gymnastica</name>
    <dbReference type="NCBI Taxonomy" id="73025"/>
    <lineage>
        <taxon>Eukaryota</taxon>
        <taxon>Discoba</taxon>
        <taxon>Euglenozoa</taxon>
        <taxon>Euglenida</taxon>
        <taxon>Spirocuta</taxon>
        <taxon>Euglenophyceae</taxon>
        <taxon>Eutreptiales</taxon>
        <taxon>Eutreptiaceae</taxon>
        <taxon>Eutreptiella</taxon>
    </lineage>
</organism>
<keyword evidence="10" id="KW-0472">Membrane</keyword>
<proteinExistence type="predicted"/>
<sequence>MGVVLTKLPMPPKKSWNNMRSLKALTWYNLILNHDLEAFKVMIHEDRKLLYERDPSGATPLHLLLLHSTETSLEMAKQLMQEDKRLCQLTYEGEEYQGESLLHVAIIKSLEGMVKFLVSTCPDLLLYRATGRFFQPGNSCYYGELPLSFAACTGQCNLVKMLMDAGADVTLTDHLNGNNAAHMAVIHDHVDTYDLVIQEWWALRLKRPEWSDPDPDTCLSERPNKHGQRCLALAAEQGSPEMFDHLLNSKKQVMWQHGKTAFVLYPVEGLDDGPDSAMAYLVGGGRHELLELRRVRSMLQSKWDGFGKHLLFTRMMRHLVLLSVFQFGIALPPVSASLASPDGLFSSVSGPLRIVCELVVFVHAMSKLKSEGIELRNGGLWGYFGVGGALLLENITSMTYCSAILVTVVARIIGDRMMESASLALASFACWFYLPYFCMGFRLTGPFVVMLITMMHSDIPAFLLVAVTFLGAFASALFILSQEVGFEAMLTNFQLCGFPFLDAFEESHFHDIYNHWPRLGPTIITVYVMMVTLVMMNLLIARMGDTYNRISDSAELEWLLQRARVVRGMENELNDAEHEEIMNHFLVLDRVGKPCLQVKEVDHGYWRKSKNESSAGQA</sequence>
<evidence type="ECO:0000256" key="4">
    <source>
        <dbReference type="ARBA" id="ARBA00022568"/>
    </source>
</evidence>
<evidence type="ECO:0000313" key="11">
    <source>
        <dbReference type="EMBL" id="CAE0810374.1"/>
    </source>
</evidence>
<feature type="transmembrane region" description="Helical" evidence="10">
    <location>
        <begin position="519"/>
        <end position="540"/>
    </location>
</feature>
<dbReference type="GO" id="GO:0005886">
    <property type="term" value="C:plasma membrane"/>
    <property type="evidence" value="ECO:0007669"/>
    <property type="project" value="UniProtKB-SubCell"/>
</dbReference>
<evidence type="ECO:0000256" key="10">
    <source>
        <dbReference type="SAM" id="Phobius"/>
    </source>
</evidence>
<dbReference type="PANTHER" id="PTHR10582">
    <property type="entry name" value="TRANSIENT RECEPTOR POTENTIAL ION CHANNEL PROTEIN"/>
    <property type="match status" value="1"/>
</dbReference>
<evidence type="ECO:0000256" key="6">
    <source>
        <dbReference type="ARBA" id="ARBA00022837"/>
    </source>
</evidence>
<dbReference type="InterPro" id="IPR036770">
    <property type="entry name" value="Ankyrin_rpt-contain_sf"/>
</dbReference>
<dbReference type="Gene3D" id="1.25.40.20">
    <property type="entry name" value="Ankyrin repeat-containing domain"/>
    <property type="match status" value="1"/>
</dbReference>
<feature type="repeat" description="ANK" evidence="9">
    <location>
        <begin position="142"/>
        <end position="174"/>
    </location>
</feature>
<evidence type="ECO:0000256" key="7">
    <source>
        <dbReference type="ARBA" id="ARBA00023065"/>
    </source>
</evidence>
<keyword evidence="3" id="KW-1003">Cell membrane</keyword>
<protein>
    <recommendedName>
        <fullName evidence="12">Ion transport domain-containing protein</fullName>
    </recommendedName>
</protein>
<keyword evidence="6" id="KW-0106">Calcium</keyword>
<evidence type="ECO:0000256" key="5">
    <source>
        <dbReference type="ARBA" id="ARBA00022737"/>
    </source>
</evidence>